<dbReference type="RefSeq" id="WP_165341445.1">
    <property type="nucleotide sequence ID" value="NZ_JAAKZX010000073.1"/>
</dbReference>
<dbReference type="InterPro" id="IPR036102">
    <property type="entry name" value="OsmC/Ohrsf"/>
</dbReference>
<dbReference type="InterPro" id="IPR015946">
    <property type="entry name" value="KH_dom-like_a/b"/>
</dbReference>
<dbReference type="InterPro" id="IPR003718">
    <property type="entry name" value="OsmC/Ohr_fam"/>
</dbReference>
<keyword evidence="2" id="KW-1185">Reference proteome</keyword>
<dbReference type="Gene3D" id="3.30.300.20">
    <property type="match status" value="1"/>
</dbReference>
<dbReference type="SUPFAM" id="SSF82784">
    <property type="entry name" value="OsmC-like"/>
    <property type="match status" value="1"/>
</dbReference>
<sequence length="152" mass="16473">MTRTAPEIATTPRPTEPEADVHRLEVTHVYGDAYAVDVRGHQLLVDQPVEPGGKDTAPTPVELFAASLATCVAFYAGRYLQRHGLHSTGLGVRTEFTMATDRPARVASIRLVLVPPPALSPQRHAAMLAVASHCTIHNTLHETPEIGIELEQ</sequence>
<name>A0ABX0DX88_9ACTN</name>
<proteinExistence type="predicted"/>
<evidence type="ECO:0000313" key="2">
    <source>
        <dbReference type="Proteomes" id="UP001518140"/>
    </source>
</evidence>
<evidence type="ECO:0000313" key="1">
    <source>
        <dbReference type="EMBL" id="NGO44873.1"/>
    </source>
</evidence>
<dbReference type="PANTHER" id="PTHR39624">
    <property type="entry name" value="PROTEIN INVOLVED IN RIMO-MEDIATED BETA-METHYLTHIOLATION OF RIBOSOMAL PROTEIN S12 YCAO"/>
    <property type="match status" value="1"/>
</dbReference>
<dbReference type="EMBL" id="JAAKZX010000073">
    <property type="protein sequence ID" value="NGO44873.1"/>
    <property type="molecule type" value="Genomic_DNA"/>
</dbReference>
<dbReference type="PANTHER" id="PTHR39624:SF2">
    <property type="entry name" value="OSMC-LIKE PROTEIN"/>
    <property type="match status" value="1"/>
</dbReference>
<protein>
    <submittedName>
        <fullName evidence="1">OsmC family protein</fullName>
    </submittedName>
</protein>
<organism evidence="1 2">
    <name type="scientific">Streptomyces ureilyticus</name>
    <dbReference type="NCBI Taxonomy" id="1775131"/>
    <lineage>
        <taxon>Bacteria</taxon>
        <taxon>Bacillati</taxon>
        <taxon>Actinomycetota</taxon>
        <taxon>Actinomycetes</taxon>
        <taxon>Kitasatosporales</taxon>
        <taxon>Streptomycetaceae</taxon>
        <taxon>Streptomyces</taxon>
    </lineage>
</organism>
<accession>A0ABX0DX88</accession>
<comment type="caution">
    <text evidence="1">The sequence shown here is derived from an EMBL/GenBank/DDBJ whole genome shotgun (WGS) entry which is preliminary data.</text>
</comment>
<gene>
    <name evidence="1" type="ORF">G6048_22820</name>
</gene>
<dbReference type="Proteomes" id="UP001518140">
    <property type="component" value="Unassembled WGS sequence"/>
</dbReference>
<reference evidence="1 2" key="1">
    <citation type="submission" date="2020-02" db="EMBL/GenBank/DDBJ databases">
        <title>Whole-genome analyses of novel actinobacteria.</title>
        <authorList>
            <person name="Sahin N."/>
            <person name="Tokatli A."/>
        </authorList>
    </citation>
    <scope>NUCLEOTIDE SEQUENCE [LARGE SCALE GENOMIC DNA]</scope>
    <source>
        <strain evidence="1 2">YC419</strain>
    </source>
</reference>
<dbReference type="Pfam" id="PF02566">
    <property type="entry name" value="OsmC"/>
    <property type="match status" value="1"/>
</dbReference>